<evidence type="ECO:0000313" key="2">
    <source>
        <dbReference type="Proteomes" id="UP000053424"/>
    </source>
</evidence>
<evidence type="ECO:0000313" key="1">
    <source>
        <dbReference type="EMBL" id="KIM41769.1"/>
    </source>
</evidence>
<dbReference type="Proteomes" id="UP000053424">
    <property type="component" value="Unassembled WGS sequence"/>
</dbReference>
<gene>
    <name evidence="1" type="ORF">M413DRAFT_137755</name>
</gene>
<protein>
    <submittedName>
        <fullName evidence="1">Uncharacterized protein</fullName>
    </submittedName>
</protein>
<organism evidence="1 2">
    <name type="scientific">Hebeloma cylindrosporum</name>
    <dbReference type="NCBI Taxonomy" id="76867"/>
    <lineage>
        <taxon>Eukaryota</taxon>
        <taxon>Fungi</taxon>
        <taxon>Dikarya</taxon>
        <taxon>Basidiomycota</taxon>
        <taxon>Agaricomycotina</taxon>
        <taxon>Agaricomycetes</taxon>
        <taxon>Agaricomycetidae</taxon>
        <taxon>Agaricales</taxon>
        <taxon>Agaricineae</taxon>
        <taxon>Hymenogastraceae</taxon>
        <taxon>Hebeloma</taxon>
    </lineage>
</organism>
<dbReference type="AlphaFoldDB" id="A0A0C3CBZ9"/>
<name>A0A0C3CBZ9_HEBCY</name>
<reference evidence="2" key="2">
    <citation type="submission" date="2015-01" db="EMBL/GenBank/DDBJ databases">
        <title>Evolutionary Origins and Diversification of the Mycorrhizal Mutualists.</title>
        <authorList>
            <consortium name="DOE Joint Genome Institute"/>
            <consortium name="Mycorrhizal Genomics Consortium"/>
            <person name="Kohler A."/>
            <person name="Kuo A."/>
            <person name="Nagy L.G."/>
            <person name="Floudas D."/>
            <person name="Copeland A."/>
            <person name="Barry K.W."/>
            <person name="Cichocki N."/>
            <person name="Veneault-Fourrey C."/>
            <person name="LaButti K."/>
            <person name="Lindquist E.A."/>
            <person name="Lipzen A."/>
            <person name="Lundell T."/>
            <person name="Morin E."/>
            <person name="Murat C."/>
            <person name="Riley R."/>
            <person name="Ohm R."/>
            <person name="Sun H."/>
            <person name="Tunlid A."/>
            <person name="Henrissat B."/>
            <person name="Grigoriev I.V."/>
            <person name="Hibbett D.S."/>
            <person name="Martin F."/>
        </authorList>
    </citation>
    <scope>NUCLEOTIDE SEQUENCE [LARGE SCALE GENOMIC DNA]</scope>
    <source>
        <strain evidence="2">h7</strain>
    </source>
</reference>
<keyword evidence="2" id="KW-1185">Reference proteome</keyword>
<proteinExistence type="predicted"/>
<reference evidence="1 2" key="1">
    <citation type="submission" date="2014-04" db="EMBL/GenBank/DDBJ databases">
        <authorList>
            <consortium name="DOE Joint Genome Institute"/>
            <person name="Kuo A."/>
            <person name="Gay G."/>
            <person name="Dore J."/>
            <person name="Kohler A."/>
            <person name="Nagy L.G."/>
            <person name="Floudas D."/>
            <person name="Copeland A."/>
            <person name="Barry K.W."/>
            <person name="Cichocki N."/>
            <person name="Veneault-Fourrey C."/>
            <person name="LaButti K."/>
            <person name="Lindquist E.A."/>
            <person name="Lipzen A."/>
            <person name="Lundell T."/>
            <person name="Morin E."/>
            <person name="Murat C."/>
            <person name="Sun H."/>
            <person name="Tunlid A."/>
            <person name="Henrissat B."/>
            <person name="Grigoriev I.V."/>
            <person name="Hibbett D.S."/>
            <person name="Martin F."/>
            <person name="Nordberg H.P."/>
            <person name="Cantor M.N."/>
            <person name="Hua S.X."/>
        </authorList>
    </citation>
    <scope>NUCLEOTIDE SEQUENCE [LARGE SCALE GENOMIC DNA]</scope>
    <source>
        <strain evidence="2">h7</strain>
    </source>
</reference>
<dbReference type="EMBL" id="KN831779">
    <property type="protein sequence ID" value="KIM41769.1"/>
    <property type="molecule type" value="Genomic_DNA"/>
</dbReference>
<dbReference type="HOGENOM" id="CLU_1855503_0_0_1"/>
<accession>A0A0C3CBZ9</accession>
<sequence length="138" mass="15437">MKSMSTTFLRYPHRKLCTLFQKSSQFHGGNIPNTYSGYEFLRYVGLGLPFWMAPAHSFRLPKGRSMPGMQGVVAIFKYIRSASPSSPAPIISKSQFKERGSSWPIESAREPVQPGHRLFLGSGCLLAMRNRGNINAVQ</sequence>